<dbReference type="Pfam" id="PF01551">
    <property type="entry name" value="Peptidase_M23"/>
    <property type="match status" value="1"/>
</dbReference>
<reference evidence="2" key="1">
    <citation type="submission" date="2022-06" db="EMBL/GenBank/DDBJ databases">
        <title>CFH 74404 Thermomicrobiaceae sp.</title>
        <authorList>
            <person name="Ming H."/>
            <person name="Li W.-J."/>
            <person name="Zhao Z."/>
        </authorList>
    </citation>
    <scope>NUCLEOTIDE SEQUENCE</scope>
    <source>
        <strain evidence="2">CFH 74404</strain>
    </source>
</reference>
<evidence type="ECO:0000313" key="3">
    <source>
        <dbReference type="Proteomes" id="UP001165306"/>
    </source>
</evidence>
<dbReference type="PANTHER" id="PTHR21666">
    <property type="entry name" value="PEPTIDASE-RELATED"/>
    <property type="match status" value="1"/>
</dbReference>
<dbReference type="GO" id="GO:0004222">
    <property type="term" value="F:metalloendopeptidase activity"/>
    <property type="evidence" value="ECO:0007669"/>
    <property type="project" value="TreeGrafter"/>
</dbReference>
<gene>
    <name evidence="2" type="ORF">NET02_11405</name>
</gene>
<proteinExistence type="predicted"/>
<comment type="caution">
    <text evidence="2">The sequence shown here is derived from an EMBL/GenBank/DDBJ whole genome shotgun (WGS) entry which is preliminary data.</text>
</comment>
<evidence type="ECO:0000259" key="1">
    <source>
        <dbReference type="Pfam" id="PF01551"/>
    </source>
</evidence>
<dbReference type="InterPro" id="IPR011055">
    <property type="entry name" value="Dup_hybrid_motif"/>
</dbReference>
<dbReference type="Proteomes" id="UP001165306">
    <property type="component" value="Unassembled WGS sequence"/>
</dbReference>
<accession>A0AA42BBF0</accession>
<dbReference type="EMBL" id="JAMSLR010000008">
    <property type="protein sequence ID" value="MCM8749759.1"/>
    <property type="molecule type" value="Genomic_DNA"/>
</dbReference>
<protein>
    <submittedName>
        <fullName evidence="2">M23 family metallopeptidase</fullName>
    </submittedName>
</protein>
<dbReference type="InterPro" id="IPR050570">
    <property type="entry name" value="Cell_wall_metabolism_enzyme"/>
</dbReference>
<dbReference type="CDD" id="cd12797">
    <property type="entry name" value="M23_peptidase"/>
    <property type="match status" value="1"/>
</dbReference>
<dbReference type="SUPFAM" id="SSF51261">
    <property type="entry name" value="Duplicated hybrid motif"/>
    <property type="match status" value="1"/>
</dbReference>
<feature type="domain" description="M23ase beta-sheet core" evidence="1">
    <location>
        <begin position="83"/>
        <end position="181"/>
    </location>
</feature>
<name>A0AA42BBF0_9BACT</name>
<organism evidence="2 3">
    <name type="scientific">Thermalbibacter longus</name>
    <dbReference type="NCBI Taxonomy" id="2951981"/>
    <lineage>
        <taxon>Bacteria</taxon>
        <taxon>Pseudomonadati</taxon>
        <taxon>Thermomicrobiota</taxon>
        <taxon>Thermomicrobia</taxon>
        <taxon>Thermomicrobiales</taxon>
        <taxon>Thermomicrobiaceae</taxon>
        <taxon>Thermalbibacter</taxon>
    </lineage>
</organism>
<sequence>MRKTRFRPVRRSLSRAGLLLPVIGLGWALALSTVSPAAAQPPFGLPFVMPAGASTWFVTQLYGNTVWAYRNREDLYSAGQGLHFGIDFAARCGTPVVAIGDGVVVAVDGPYGAAPHNVVIEHANGLRSLYGHLGQRSSLQVGQRVRRGDQVGVVGDPASPSCDRAPHLHLEIRDRTMNRAFNPVPLIDADWRRITLGFGTDGSQFALPYEAPLQWRTPWDQPEVRFGGPALNSWRDAWPPR</sequence>
<dbReference type="RefSeq" id="WP_284057543.1">
    <property type="nucleotide sequence ID" value="NZ_JAMSLR010000008.1"/>
</dbReference>
<dbReference type="PANTHER" id="PTHR21666:SF270">
    <property type="entry name" value="MUREIN HYDROLASE ACTIVATOR ENVC"/>
    <property type="match status" value="1"/>
</dbReference>
<keyword evidence="3" id="KW-1185">Reference proteome</keyword>
<dbReference type="AlphaFoldDB" id="A0AA42BBF0"/>
<evidence type="ECO:0000313" key="2">
    <source>
        <dbReference type="EMBL" id="MCM8749759.1"/>
    </source>
</evidence>
<dbReference type="Gene3D" id="2.70.70.10">
    <property type="entry name" value="Glucose Permease (Domain IIA)"/>
    <property type="match status" value="1"/>
</dbReference>
<dbReference type="InterPro" id="IPR016047">
    <property type="entry name" value="M23ase_b-sheet_dom"/>
</dbReference>